<dbReference type="InterPro" id="IPR013766">
    <property type="entry name" value="Thioredoxin_domain"/>
</dbReference>
<sequence length="238" mass="25814">MTHAAAPHVAKPGRPAFWRLAPWRHALALLLLQCLLLLPLAAIAQSASNAPVEGQDYVVIPGGQRWSSADDRIEVAEIFAYTCHHCADLQPALDAWKRKQLADVRVSYVPAAFSPQDNYGRACFAAQQLGALDRLHGPLFRAIHTAQTVPMSHASVDELAAFARGEGIDAARFRAAMASPAVDAMMQRAREFAIASGLRGTPTLVVNGKYRVQAPSHEQALRIAGQLVAMERAARERP</sequence>
<dbReference type="InterPro" id="IPR023205">
    <property type="entry name" value="DsbA/DsbL"/>
</dbReference>
<keyword evidence="7" id="KW-0676">Redox-active center</keyword>
<keyword evidence="10" id="KW-1185">Reference proteome</keyword>
<organism evidence="9 10">
    <name type="scientific">Luteimonas notoginsengisoli</name>
    <dbReference type="NCBI Taxonomy" id="1578200"/>
    <lineage>
        <taxon>Bacteria</taxon>
        <taxon>Pseudomonadati</taxon>
        <taxon>Pseudomonadota</taxon>
        <taxon>Gammaproteobacteria</taxon>
        <taxon>Lysobacterales</taxon>
        <taxon>Lysobacteraceae</taxon>
        <taxon>Luteimonas</taxon>
    </lineage>
</organism>
<evidence type="ECO:0000256" key="7">
    <source>
        <dbReference type="ARBA" id="ARBA00023284"/>
    </source>
</evidence>
<evidence type="ECO:0000313" key="10">
    <source>
        <dbReference type="Proteomes" id="UP001595724"/>
    </source>
</evidence>
<dbReference type="InterPro" id="IPR050824">
    <property type="entry name" value="Thiol_disulfide_DsbA"/>
</dbReference>
<reference evidence="10" key="1">
    <citation type="journal article" date="2019" name="Int. J. Syst. Evol. Microbiol.">
        <title>The Global Catalogue of Microorganisms (GCM) 10K type strain sequencing project: providing services to taxonomists for standard genome sequencing and annotation.</title>
        <authorList>
            <consortium name="The Broad Institute Genomics Platform"/>
            <consortium name="The Broad Institute Genome Sequencing Center for Infectious Disease"/>
            <person name="Wu L."/>
            <person name="Ma J."/>
        </authorList>
    </citation>
    <scope>NUCLEOTIDE SEQUENCE [LARGE SCALE GENOMIC DNA]</scope>
    <source>
        <strain evidence="10">KCTC 42211</strain>
    </source>
</reference>
<evidence type="ECO:0000313" key="9">
    <source>
        <dbReference type="EMBL" id="MFC3660801.1"/>
    </source>
</evidence>
<evidence type="ECO:0000256" key="3">
    <source>
        <dbReference type="ARBA" id="ARBA00013831"/>
    </source>
</evidence>
<keyword evidence="5" id="KW-0574">Periplasm</keyword>
<feature type="domain" description="Thioredoxin" evidence="8">
    <location>
        <begin position="38"/>
        <end position="229"/>
    </location>
</feature>
<dbReference type="PANTHER" id="PTHR35891:SF2">
    <property type="entry name" value="THIOL:DISULFIDE INTERCHANGE PROTEIN DSBA"/>
    <property type="match status" value="1"/>
</dbReference>
<comment type="caution">
    <text evidence="9">The sequence shown here is derived from an EMBL/GenBank/DDBJ whole genome shotgun (WGS) entry which is preliminary data.</text>
</comment>
<gene>
    <name evidence="9" type="ORF">ACFOM9_12045</name>
</gene>
<comment type="similarity">
    <text evidence="2">Belongs to the thioredoxin family. DsbA subfamily.</text>
</comment>
<dbReference type="PIRSF" id="PIRSF001488">
    <property type="entry name" value="Tdi_protein"/>
    <property type="match status" value="1"/>
</dbReference>
<dbReference type="InterPro" id="IPR036249">
    <property type="entry name" value="Thioredoxin-like_sf"/>
</dbReference>
<dbReference type="PROSITE" id="PS51352">
    <property type="entry name" value="THIOREDOXIN_2"/>
    <property type="match status" value="1"/>
</dbReference>
<evidence type="ECO:0000259" key="8">
    <source>
        <dbReference type="PROSITE" id="PS51352"/>
    </source>
</evidence>
<evidence type="ECO:0000256" key="2">
    <source>
        <dbReference type="ARBA" id="ARBA00005791"/>
    </source>
</evidence>
<keyword evidence="6" id="KW-1015">Disulfide bond</keyword>
<evidence type="ECO:0000256" key="5">
    <source>
        <dbReference type="ARBA" id="ARBA00022764"/>
    </source>
</evidence>
<evidence type="ECO:0000256" key="6">
    <source>
        <dbReference type="ARBA" id="ARBA00023157"/>
    </source>
</evidence>
<evidence type="ECO:0000256" key="4">
    <source>
        <dbReference type="ARBA" id="ARBA00022729"/>
    </source>
</evidence>
<evidence type="ECO:0000256" key="1">
    <source>
        <dbReference type="ARBA" id="ARBA00004418"/>
    </source>
</evidence>
<dbReference type="Proteomes" id="UP001595724">
    <property type="component" value="Unassembled WGS sequence"/>
</dbReference>
<dbReference type="Pfam" id="PF01323">
    <property type="entry name" value="DSBA"/>
    <property type="match status" value="1"/>
</dbReference>
<dbReference type="PANTHER" id="PTHR35891">
    <property type="entry name" value="THIOL:DISULFIDE INTERCHANGE PROTEIN DSBA"/>
    <property type="match status" value="1"/>
</dbReference>
<protein>
    <recommendedName>
        <fullName evidence="3">Thiol:disulfide interchange protein DsbA</fullName>
    </recommendedName>
</protein>
<dbReference type="InterPro" id="IPR001853">
    <property type="entry name" value="DSBA-like_thioredoxin_dom"/>
</dbReference>
<comment type="subcellular location">
    <subcellularLocation>
        <location evidence="1">Periplasm</location>
    </subcellularLocation>
</comment>
<dbReference type="EMBL" id="JBHRYF010000008">
    <property type="protein sequence ID" value="MFC3660801.1"/>
    <property type="molecule type" value="Genomic_DNA"/>
</dbReference>
<accession>A0ABV7UUY8</accession>
<dbReference type="RefSeq" id="WP_386710864.1">
    <property type="nucleotide sequence ID" value="NZ_JBHRYF010000008.1"/>
</dbReference>
<proteinExistence type="inferred from homology"/>
<dbReference type="Gene3D" id="3.40.30.10">
    <property type="entry name" value="Glutaredoxin"/>
    <property type="match status" value="1"/>
</dbReference>
<dbReference type="CDD" id="cd03019">
    <property type="entry name" value="DsbA_DsbA"/>
    <property type="match status" value="1"/>
</dbReference>
<dbReference type="SUPFAM" id="SSF52833">
    <property type="entry name" value="Thioredoxin-like"/>
    <property type="match status" value="1"/>
</dbReference>
<name>A0ABV7UUY8_9GAMM</name>
<keyword evidence="4" id="KW-0732">Signal</keyword>